<proteinExistence type="predicted"/>
<dbReference type="InterPro" id="IPR036514">
    <property type="entry name" value="SGNH_hydro_sf"/>
</dbReference>
<dbReference type="CDD" id="cd01832">
    <property type="entry name" value="SGNH_hydrolase_like_1"/>
    <property type="match status" value="1"/>
</dbReference>
<organism evidence="3 4">
    <name type="scientific">Canibacter oris</name>
    <dbReference type="NCBI Taxonomy" id="1365628"/>
    <lineage>
        <taxon>Bacteria</taxon>
        <taxon>Bacillati</taxon>
        <taxon>Actinomycetota</taxon>
        <taxon>Actinomycetes</taxon>
        <taxon>Micrococcales</taxon>
        <taxon>Microbacteriaceae</taxon>
        <taxon>Canibacter</taxon>
    </lineage>
</organism>
<protein>
    <submittedName>
        <fullName evidence="3">Lysophospholipase L1-like esterase</fullName>
    </submittedName>
</protein>
<evidence type="ECO:0000259" key="2">
    <source>
        <dbReference type="Pfam" id="PF13472"/>
    </source>
</evidence>
<name>A0A840DGB1_9MICO</name>
<evidence type="ECO:0000256" key="1">
    <source>
        <dbReference type="SAM" id="MobiDB-lite"/>
    </source>
</evidence>
<feature type="domain" description="SGNH hydrolase-type esterase" evidence="2">
    <location>
        <begin position="51"/>
        <end position="223"/>
    </location>
</feature>
<evidence type="ECO:0000313" key="3">
    <source>
        <dbReference type="EMBL" id="MBB4070815.1"/>
    </source>
</evidence>
<dbReference type="EMBL" id="JACIFD010000001">
    <property type="protein sequence ID" value="MBB4070815.1"/>
    <property type="molecule type" value="Genomic_DNA"/>
</dbReference>
<dbReference type="PANTHER" id="PTHR43784">
    <property type="entry name" value="GDSL-LIKE LIPASE/ACYLHYDROLASE, PUTATIVE (AFU_ORTHOLOGUE AFUA_2G00820)-RELATED"/>
    <property type="match status" value="1"/>
</dbReference>
<dbReference type="SUPFAM" id="SSF52266">
    <property type="entry name" value="SGNH hydrolase"/>
    <property type="match status" value="1"/>
</dbReference>
<sequence length="303" mass="33629">MAKNSSDFKNKILRMVDRAASTGAITVQAARAREAAAANVGRQLPWHRMVVIGDSFAEGLGDPEPSVPGGLRGWADRVAEQFALLNPDFAYANLAVRGKVISQIMEEQVDKALELKPDIVFISAGGNDVLRPKSDPDEVTAKMEQIVRRFSEIGATIVLFSAFDVADATVFKSVRSKAAVYSMNQRVIADNYDAYVVNCWGLKETQDLRYWADDRLHLNPLGHHTVALAVLDTLNVPHQLVPLQPQEVPEKSWREARKDDIVWAREYLVPWVVRRIRGVSSGDNLDPKRPEPLPVTPPEATTN</sequence>
<keyword evidence="4" id="KW-1185">Reference proteome</keyword>
<comment type="caution">
    <text evidence="3">The sequence shown here is derived from an EMBL/GenBank/DDBJ whole genome shotgun (WGS) entry which is preliminary data.</text>
</comment>
<dbReference type="Gene3D" id="3.40.50.1110">
    <property type="entry name" value="SGNH hydrolase"/>
    <property type="match status" value="1"/>
</dbReference>
<dbReference type="InterPro" id="IPR013830">
    <property type="entry name" value="SGNH_hydro"/>
</dbReference>
<dbReference type="Proteomes" id="UP000571183">
    <property type="component" value="Unassembled WGS sequence"/>
</dbReference>
<accession>A0A840DGB1</accession>
<feature type="region of interest" description="Disordered" evidence="1">
    <location>
        <begin position="283"/>
        <end position="303"/>
    </location>
</feature>
<dbReference type="Pfam" id="PF13472">
    <property type="entry name" value="Lipase_GDSL_2"/>
    <property type="match status" value="1"/>
</dbReference>
<dbReference type="RefSeq" id="WP_246332162.1">
    <property type="nucleotide sequence ID" value="NZ_JACIFD010000001.1"/>
</dbReference>
<reference evidence="3" key="1">
    <citation type="submission" date="2020-08" db="EMBL/GenBank/DDBJ databases">
        <title>Sequencing the genomes of 1000 actinobacteria strains.</title>
        <authorList>
            <person name="Klenk H.-P."/>
        </authorList>
    </citation>
    <scope>NUCLEOTIDE SEQUENCE [LARGE SCALE GENOMIC DNA]</scope>
    <source>
        <strain evidence="3">DSM 27064</strain>
    </source>
</reference>
<dbReference type="AlphaFoldDB" id="A0A840DGB1"/>
<dbReference type="PANTHER" id="PTHR43784:SF2">
    <property type="entry name" value="GDSL-LIKE LIPASE_ACYLHYDROLASE, PUTATIVE (AFU_ORTHOLOGUE AFUA_2G00820)-RELATED"/>
    <property type="match status" value="1"/>
</dbReference>
<evidence type="ECO:0000313" key="4">
    <source>
        <dbReference type="Proteomes" id="UP000571183"/>
    </source>
</evidence>
<gene>
    <name evidence="3" type="ORF">F5897_000091</name>
</gene>
<dbReference type="InterPro" id="IPR053140">
    <property type="entry name" value="GDSL_Rv0518-like"/>
</dbReference>